<accession>A0A0G0T682</accession>
<evidence type="ECO:0000313" key="3">
    <source>
        <dbReference type="Proteomes" id="UP000034664"/>
    </source>
</evidence>
<comment type="caution">
    <text evidence="2">The sequence shown here is derived from an EMBL/GenBank/DDBJ whole genome shotgun (WGS) entry which is preliminary data.</text>
</comment>
<protein>
    <submittedName>
        <fullName evidence="2">Uncharacterized protein</fullName>
    </submittedName>
</protein>
<keyword evidence="1" id="KW-0472">Membrane</keyword>
<reference evidence="2 3" key="1">
    <citation type="journal article" date="2015" name="Nature">
        <title>rRNA introns, odd ribosomes, and small enigmatic genomes across a large radiation of phyla.</title>
        <authorList>
            <person name="Brown C.T."/>
            <person name="Hug L.A."/>
            <person name="Thomas B.C."/>
            <person name="Sharon I."/>
            <person name="Castelle C.J."/>
            <person name="Singh A."/>
            <person name="Wilkins M.J."/>
            <person name="Williams K.H."/>
            <person name="Banfield J.F."/>
        </authorList>
    </citation>
    <scope>NUCLEOTIDE SEQUENCE [LARGE SCALE GENOMIC DNA]</scope>
</reference>
<proteinExistence type="predicted"/>
<sequence length="88" mass="10126">MKTFIQLFIVLVLVLIGVGLITMLGRNQEKNTFMNQCMMEKTYEACEQDFFMKRTENNVPSNMQTLEYNDMYNNAQSTPQAVSGLDSL</sequence>
<dbReference type="EMBL" id="LBZM01000005">
    <property type="protein sequence ID" value="KKR72519.1"/>
    <property type="molecule type" value="Genomic_DNA"/>
</dbReference>
<dbReference type="AlphaFoldDB" id="A0A0G0T682"/>
<keyword evidence="1" id="KW-0812">Transmembrane</keyword>
<evidence type="ECO:0000256" key="1">
    <source>
        <dbReference type="SAM" id="Phobius"/>
    </source>
</evidence>
<evidence type="ECO:0000313" key="2">
    <source>
        <dbReference type="EMBL" id="KKR72519.1"/>
    </source>
</evidence>
<keyword evidence="1" id="KW-1133">Transmembrane helix</keyword>
<feature type="transmembrane region" description="Helical" evidence="1">
    <location>
        <begin position="6"/>
        <end position="25"/>
    </location>
</feature>
<name>A0A0G0T682_9BACT</name>
<dbReference type="Proteomes" id="UP000034664">
    <property type="component" value="Unassembled WGS sequence"/>
</dbReference>
<organism evidence="2 3">
    <name type="scientific">Candidatus Roizmanbacteria bacterium GW2011_GWB1_40_7</name>
    <dbReference type="NCBI Taxonomy" id="1618482"/>
    <lineage>
        <taxon>Bacteria</taxon>
        <taxon>Candidatus Roizmaniibacteriota</taxon>
    </lineage>
</organism>
<gene>
    <name evidence="2" type="ORF">UU14_C0005G0087</name>
</gene>